<keyword evidence="1" id="KW-0472">Membrane</keyword>
<dbReference type="AlphaFoldDB" id="A0AA36I7M0"/>
<keyword evidence="1" id="KW-0812">Transmembrane</keyword>
<dbReference type="EMBL" id="CAUJNA010000835">
    <property type="protein sequence ID" value="CAJ1381698.1"/>
    <property type="molecule type" value="Genomic_DNA"/>
</dbReference>
<feature type="transmembrane region" description="Helical" evidence="1">
    <location>
        <begin position="81"/>
        <end position="100"/>
    </location>
</feature>
<proteinExistence type="predicted"/>
<feature type="transmembrane region" description="Helical" evidence="1">
    <location>
        <begin position="142"/>
        <end position="169"/>
    </location>
</feature>
<feature type="transmembrane region" description="Helical" evidence="1">
    <location>
        <begin position="112"/>
        <end position="130"/>
    </location>
</feature>
<evidence type="ECO:0000256" key="1">
    <source>
        <dbReference type="SAM" id="Phobius"/>
    </source>
</evidence>
<protein>
    <submittedName>
        <fullName evidence="2">Uncharacterized protein</fullName>
    </submittedName>
</protein>
<name>A0AA36I7M0_9DINO</name>
<gene>
    <name evidence="2" type="ORF">EVOR1521_LOCUS9299</name>
</gene>
<comment type="caution">
    <text evidence="2">The sequence shown here is derived from an EMBL/GenBank/DDBJ whole genome shotgun (WGS) entry which is preliminary data.</text>
</comment>
<keyword evidence="1" id="KW-1133">Transmembrane helix</keyword>
<accession>A0AA36I7M0</accession>
<sequence length="225" mass="24312">MMRLVLLSSALLRQEEETSAFAMEPAGFLLAASLTRSLLLLLSPWEVYHLDGPLGGNLNLACELCAVPMAAYLCRSLGRRGFFCAGLALLLGCVACAQRLSLADPGQEHLDVLFSWSQLLDLAVAVSFLCRCVNLWTEAKGAFMVFSLFELPAQQLLGAIFMLCAWGAAPFQEVDGIVGAGHPLLMMQSSSLAEVTVYLVAAVVFVSSRSFQKDQPAYVPLFAEL</sequence>
<reference evidence="2" key="1">
    <citation type="submission" date="2023-08" db="EMBL/GenBank/DDBJ databases">
        <authorList>
            <person name="Chen Y."/>
            <person name="Shah S."/>
            <person name="Dougan E. K."/>
            <person name="Thang M."/>
            <person name="Chan C."/>
        </authorList>
    </citation>
    <scope>NUCLEOTIDE SEQUENCE</scope>
</reference>
<dbReference type="Proteomes" id="UP001178507">
    <property type="component" value="Unassembled WGS sequence"/>
</dbReference>
<evidence type="ECO:0000313" key="2">
    <source>
        <dbReference type="EMBL" id="CAJ1381698.1"/>
    </source>
</evidence>
<feature type="transmembrane region" description="Helical" evidence="1">
    <location>
        <begin position="189"/>
        <end position="206"/>
    </location>
</feature>
<organism evidence="2 3">
    <name type="scientific">Effrenium voratum</name>
    <dbReference type="NCBI Taxonomy" id="2562239"/>
    <lineage>
        <taxon>Eukaryota</taxon>
        <taxon>Sar</taxon>
        <taxon>Alveolata</taxon>
        <taxon>Dinophyceae</taxon>
        <taxon>Suessiales</taxon>
        <taxon>Symbiodiniaceae</taxon>
        <taxon>Effrenium</taxon>
    </lineage>
</organism>
<evidence type="ECO:0000313" key="3">
    <source>
        <dbReference type="Proteomes" id="UP001178507"/>
    </source>
</evidence>
<keyword evidence="3" id="KW-1185">Reference proteome</keyword>